<protein>
    <recommendedName>
        <fullName evidence="5">Superfamily III holin-X</fullName>
    </recommendedName>
</protein>
<evidence type="ECO:0000256" key="1">
    <source>
        <dbReference type="SAM" id="MobiDB-lite"/>
    </source>
</evidence>
<keyword evidence="2" id="KW-1133">Transmembrane helix</keyword>
<feature type="transmembrane region" description="Helical" evidence="2">
    <location>
        <begin position="58"/>
        <end position="80"/>
    </location>
</feature>
<dbReference type="RefSeq" id="WP_253877851.1">
    <property type="nucleotide sequence ID" value="NZ_BAABHM010000005.1"/>
</dbReference>
<keyword evidence="4" id="KW-1185">Reference proteome</keyword>
<keyword evidence="2" id="KW-0812">Transmembrane</keyword>
<keyword evidence="2" id="KW-0472">Membrane</keyword>
<evidence type="ECO:0000256" key="2">
    <source>
        <dbReference type="SAM" id="Phobius"/>
    </source>
</evidence>
<organism evidence="3 4">
    <name type="scientific">Promicromonospora umidemergens</name>
    <dbReference type="NCBI Taxonomy" id="629679"/>
    <lineage>
        <taxon>Bacteria</taxon>
        <taxon>Bacillati</taxon>
        <taxon>Actinomycetota</taxon>
        <taxon>Actinomycetes</taxon>
        <taxon>Micrococcales</taxon>
        <taxon>Promicromonosporaceae</taxon>
        <taxon>Promicromonospora</taxon>
    </lineage>
</organism>
<evidence type="ECO:0008006" key="5">
    <source>
        <dbReference type="Google" id="ProtNLM"/>
    </source>
</evidence>
<dbReference type="Proteomes" id="UP001500843">
    <property type="component" value="Unassembled WGS sequence"/>
</dbReference>
<feature type="transmembrane region" description="Helical" evidence="2">
    <location>
        <begin position="34"/>
        <end position="52"/>
    </location>
</feature>
<accession>A0ABP8WM84</accession>
<comment type="caution">
    <text evidence="3">The sequence shown here is derived from an EMBL/GenBank/DDBJ whole genome shotgun (WGS) entry which is preliminary data.</text>
</comment>
<evidence type="ECO:0000313" key="3">
    <source>
        <dbReference type="EMBL" id="GAA4692093.1"/>
    </source>
</evidence>
<sequence>MNSNDNLSPTEYADLVRDARQLVAAVERAIRRTGAVFVAAIGLTVAATALGLDLVASLAAVVAVTAFTAALVSLMARIALGPMPAEVATTTPAEALPIPANGSGRPATGSGRATAENGVIPPK</sequence>
<evidence type="ECO:0000313" key="4">
    <source>
        <dbReference type="Proteomes" id="UP001500843"/>
    </source>
</evidence>
<feature type="region of interest" description="Disordered" evidence="1">
    <location>
        <begin position="94"/>
        <end position="123"/>
    </location>
</feature>
<proteinExistence type="predicted"/>
<gene>
    <name evidence="3" type="ORF">GCM10023198_08850</name>
</gene>
<dbReference type="EMBL" id="BAABHM010000005">
    <property type="protein sequence ID" value="GAA4692093.1"/>
    <property type="molecule type" value="Genomic_DNA"/>
</dbReference>
<reference evidence="4" key="1">
    <citation type="journal article" date="2019" name="Int. J. Syst. Evol. Microbiol.">
        <title>The Global Catalogue of Microorganisms (GCM) 10K type strain sequencing project: providing services to taxonomists for standard genome sequencing and annotation.</title>
        <authorList>
            <consortium name="The Broad Institute Genomics Platform"/>
            <consortium name="The Broad Institute Genome Sequencing Center for Infectious Disease"/>
            <person name="Wu L."/>
            <person name="Ma J."/>
        </authorList>
    </citation>
    <scope>NUCLEOTIDE SEQUENCE [LARGE SCALE GENOMIC DNA]</scope>
    <source>
        <strain evidence="4">JCM 17975</strain>
    </source>
</reference>
<name>A0ABP8WM84_9MICO</name>